<accession>A0AAG5CTL2</accession>
<dbReference type="InterPro" id="IPR019651">
    <property type="entry name" value="Glutamate_DH_NAD-spec"/>
</dbReference>
<protein>
    <recommendedName>
        <fullName evidence="3">NAD-specific glutamate dehydrogenase</fullName>
    </recommendedName>
</protein>
<evidence type="ECO:0000313" key="1">
    <source>
        <dbReference type="EnsemblMetazoa" id="ENSAATROPP001933"/>
    </source>
</evidence>
<sequence>MLLLVCPRFSQYLPLPSSSGCFALLGGGCAIPPLDLLVDRLLHLGLVVVRNARAQFVLRAELVLQAVRVALELVARLDALLQLLVVVGEPLGVLDHALDVVRRQAVLVVGDDDLLPVAGALVLGRHLQNTVGVDLKRHLDLGDATGRRRDASEVELAEQMVVLGHRPLALVHLDRDGVLVVRGGREDLRLLRRDDGVARDQLRHHATNRLDAHRERVNVEQHDRVRVLLARQHSGLHGRTVRDGLVRVDATRRLLAVEELLHQLLHLRDTGRAAHQHDLVDVLLVHVRVLQHLLHGLHRRAEQVHVELLELGARQRLAEVVALEERLDLDAHLVAGRQGPLRLLHLATQLLHRPVVLADVLALLLLVQLDEVVHDALIEVLTAQMRVAVGGHHLEHTVIDGQQRHVEGSTAQIEHQYVLLAVLLVQTVRDGGRRRLVDDAHDVQAGDHSRVLGRLTLGVVEVGRHGHDGVRHLLAQVRLGRFLHLAQHHGGDFLRREHLIALARRDTDVRFRVLFDHLERQQLDVVLHRMVGELAPDQTLRVEHRVLRVGRQLVLGGVTDQTLAVGRERHVGGCDAVSLVVGDDLHAAIFVDAHARVRRAQIDTDHRFHCCNCYRDKRGKMRKKN</sequence>
<keyword evidence="2" id="KW-1185">Reference proteome</keyword>
<reference evidence="1" key="1">
    <citation type="submission" date="2024-04" db="UniProtKB">
        <authorList>
            <consortium name="EnsemblMetazoa"/>
        </authorList>
    </citation>
    <scope>IDENTIFICATION</scope>
    <source>
        <strain evidence="1">EBRO</strain>
    </source>
</reference>
<proteinExistence type="predicted"/>
<dbReference type="AlphaFoldDB" id="A0AAG5CTL2"/>
<dbReference type="Pfam" id="PF10712">
    <property type="entry name" value="NAD-GH"/>
    <property type="match status" value="1"/>
</dbReference>
<organism evidence="1 2">
    <name type="scientific">Anopheles atroparvus</name>
    <name type="common">European mosquito</name>
    <dbReference type="NCBI Taxonomy" id="41427"/>
    <lineage>
        <taxon>Eukaryota</taxon>
        <taxon>Metazoa</taxon>
        <taxon>Ecdysozoa</taxon>
        <taxon>Arthropoda</taxon>
        <taxon>Hexapoda</taxon>
        <taxon>Insecta</taxon>
        <taxon>Pterygota</taxon>
        <taxon>Neoptera</taxon>
        <taxon>Endopterygota</taxon>
        <taxon>Diptera</taxon>
        <taxon>Nematocera</taxon>
        <taxon>Culicoidea</taxon>
        <taxon>Culicidae</taxon>
        <taxon>Anophelinae</taxon>
        <taxon>Anopheles</taxon>
    </lineage>
</organism>
<dbReference type="EnsemblMetazoa" id="ENSAATROPT002017">
    <property type="protein sequence ID" value="ENSAATROPP001933"/>
    <property type="gene ID" value="ENSAATROPG001577"/>
</dbReference>
<evidence type="ECO:0000313" key="2">
    <source>
        <dbReference type="Proteomes" id="UP000075880"/>
    </source>
</evidence>
<dbReference type="Proteomes" id="UP000075880">
    <property type="component" value="Unassembled WGS sequence"/>
</dbReference>
<name>A0AAG5CTL2_ANOAO</name>
<evidence type="ECO:0008006" key="3">
    <source>
        <dbReference type="Google" id="ProtNLM"/>
    </source>
</evidence>